<evidence type="ECO:0000256" key="3">
    <source>
        <dbReference type="ARBA" id="ARBA00022729"/>
    </source>
</evidence>
<name>A0AAP3FAT0_9BACT</name>
<protein>
    <submittedName>
        <fullName evidence="8">FimB/Mfa2 family fimbrial subunit</fullName>
    </submittedName>
</protein>
<comment type="subcellular location">
    <subcellularLocation>
        <location evidence="1">Cell outer membrane</location>
    </subcellularLocation>
</comment>
<dbReference type="RefSeq" id="WP_264966592.1">
    <property type="nucleotide sequence ID" value="NZ_JAPDVK010000003.1"/>
</dbReference>
<proteinExistence type="inferred from homology"/>
<evidence type="ECO:0000256" key="5">
    <source>
        <dbReference type="ARBA" id="ARBA00023139"/>
    </source>
</evidence>
<reference evidence="8" key="1">
    <citation type="submission" date="2022-11" db="EMBL/GenBank/DDBJ databases">
        <title>Genomic repertoires linked with pathogenic potency of arthritogenic Prevotella copri isolated from the gut of rheumatoid arthritis patients.</title>
        <authorList>
            <person name="Nii T."/>
            <person name="Maeda Y."/>
            <person name="Motooka D."/>
            <person name="Naito M."/>
            <person name="Matsumoto Y."/>
            <person name="Ogawa T."/>
            <person name="Oguro-Igashira E."/>
            <person name="Kishikawa T."/>
            <person name="Yamashita M."/>
            <person name="Koizumi S."/>
            <person name="Kurakawa T."/>
            <person name="Okumura R."/>
            <person name="Kayama H."/>
            <person name="Murakami M."/>
            <person name="Sakaguchi T."/>
            <person name="Das B."/>
            <person name="Nakamura S."/>
            <person name="Okada Y."/>
            <person name="Kumanogoh A."/>
            <person name="Takeda K."/>
        </authorList>
    </citation>
    <scope>NUCLEOTIDE SEQUENCE</scope>
    <source>
        <strain evidence="8">F3-75</strain>
    </source>
</reference>
<comment type="caution">
    <text evidence="8">The sequence shown here is derived from an EMBL/GenBank/DDBJ whole genome shotgun (WGS) entry which is preliminary data.</text>
</comment>
<dbReference type="Proteomes" id="UP001209344">
    <property type="component" value="Unassembled WGS sequence"/>
</dbReference>
<comment type="similarity">
    <text evidence="2">Belongs to the bacteroidetes fimbrillin superfamily. FimB/Mfa2 family.</text>
</comment>
<dbReference type="Pfam" id="PF08842">
    <property type="entry name" value="Mfa2"/>
    <property type="match status" value="1"/>
</dbReference>
<evidence type="ECO:0000313" key="9">
    <source>
        <dbReference type="Proteomes" id="UP001209344"/>
    </source>
</evidence>
<dbReference type="Gene3D" id="2.60.40.2090">
    <property type="match status" value="1"/>
</dbReference>
<evidence type="ECO:0000256" key="7">
    <source>
        <dbReference type="ARBA" id="ARBA00023288"/>
    </source>
</evidence>
<gene>
    <name evidence="8" type="ORF">ONT16_12425</name>
</gene>
<keyword evidence="4" id="KW-0472">Membrane</keyword>
<organism evidence="8 9">
    <name type="scientific">Segatella copri</name>
    <dbReference type="NCBI Taxonomy" id="165179"/>
    <lineage>
        <taxon>Bacteria</taxon>
        <taxon>Pseudomonadati</taxon>
        <taxon>Bacteroidota</taxon>
        <taxon>Bacteroidia</taxon>
        <taxon>Bacteroidales</taxon>
        <taxon>Prevotellaceae</taxon>
        <taxon>Segatella</taxon>
    </lineage>
</organism>
<keyword evidence="7" id="KW-0449">Lipoprotein</keyword>
<evidence type="ECO:0000256" key="6">
    <source>
        <dbReference type="ARBA" id="ARBA00023237"/>
    </source>
</evidence>
<sequence length="350" mass="39195">MIAAVMVCWLFASCDNVIYDYEGDCDVKVLVKFRYDRNMKWADAFPSEVTSVHLYAFNKDGILAWSGTESGSVLQSDGYAMAVDLPAGDYHLLAWCGLDNPESAARHFTVPEVTVGATTLEEMKCRMEREHDAAGAYSDRRLTPLFHGVKDISIPEADDGETFTYQVPLTKNTNHVRVILQHLNGNPVDVGAFKFIIEEENGLMAHDNALLPDEPITYRPYHTGSGTASLGIDDYPQPGGRSVGTKATIESVSVAIADLSIPRLVEGRKTYLSIHTADADNRLVARIPLTDYALLLKDGYEREMTAQEYLDREDEYSLTFFLDEDDYWLSSSIIINSWRLVFNNMDFNSK</sequence>
<dbReference type="EMBL" id="JAPDVK010000003">
    <property type="protein sequence ID" value="MCW4129037.1"/>
    <property type="molecule type" value="Genomic_DNA"/>
</dbReference>
<evidence type="ECO:0000256" key="4">
    <source>
        <dbReference type="ARBA" id="ARBA00023136"/>
    </source>
</evidence>
<dbReference type="InterPro" id="IPR014941">
    <property type="entry name" value="FimB/Mfa2/Mfa3"/>
</dbReference>
<dbReference type="AlphaFoldDB" id="A0AAP3FAT0"/>
<accession>A0AAP3FAT0</accession>
<dbReference type="GO" id="GO:0009279">
    <property type="term" value="C:cell outer membrane"/>
    <property type="evidence" value="ECO:0007669"/>
    <property type="project" value="UniProtKB-SubCell"/>
</dbReference>
<evidence type="ECO:0000256" key="2">
    <source>
        <dbReference type="ARBA" id="ARBA00007248"/>
    </source>
</evidence>
<evidence type="ECO:0000256" key="1">
    <source>
        <dbReference type="ARBA" id="ARBA00004442"/>
    </source>
</evidence>
<keyword evidence="6" id="KW-0998">Cell outer membrane</keyword>
<evidence type="ECO:0000313" key="8">
    <source>
        <dbReference type="EMBL" id="MCW4129037.1"/>
    </source>
</evidence>
<dbReference type="Gene3D" id="2.60.40.2100">
    <property type="match status" value="1"/>
</dbReference>
<keyword evidence="5" id="KW-0564">Palmitate</keyword>
<keyword evidence="3" id="KW-0732">Signal</keyword>